<reference evidence="1" key="1">
    <citation type="submission" date="2023-04" db="EMBL/GenBank/DDBJ databases">
        <title>Draft Genome sequencing of Naganishia species isolated from polar environments using Oxford Nanopore Technology.</title>
        <authorList>
            <person name="Leo P."/>
            <person name="Venkateswaran K."/>
        </authorList>
    </citation>
    <scope>NUCLEOTIDE SEQUENCE</scope>
    <source>
        <strain evidence="1">MNA-CCFEE 5261</strain>
    </source>
</reference>
<dbReference type="Proteomes" id="UP001241377">
    <property type="component" value="Unassembled WGS sequence"/>
</dbReference>
<protein>
    <submittedName>
        <fullName evidence="1">Uncharacterized protein</fullName>
    </submittedName>
</protein>
<evidence type="ECO:0000313" key="2">
    <source>
        <dbReference type="Proteomes" id="UP001241377"/>
    </source>
</evidence>
<organism evidence="1 2">
    <name type="scientific">Naganishia cerealis</name>
    <dbReference type="NCBI Taxonomy" id="610337"/>
    <lineage>
        <taxon>Eukaryota</taxon>
        <taxon>Fungi</taxon>
        <taxon>Dikarya</taxon>
        <taxon>Basidiomycota</taxon>
        <taxon>Agaricomycotina</taxon>
        <taxon>Tremellomycetes</taxon>
        <taxon>Filobasidiales</taxon>
        <taxon>Filobasidiaceae</taxon>
        <taxon>Naganishia</taxon>
    </lineage>
</organism>
<name>A0ACC2W3G2_9TREE</name>
<evidence type="ECO:0000313" key="1">
    <source>
        <dbReference type="EMBL" id="KAJ9105645.1"/>
    </source>
</evidence>
<gene>
    <name evidence="1" type="ORF">QFC19_003417</name>
</gene>
<comment type="caution">
    <text evidence="1">The sequence shown here is derived from an EMBL/GenBank/DDBJ whole genome shotgun (WGS) entry which is preliminary data.</text>
</comment>
<dbReference type="EMBL" id="JASBWR010000033">
    <property type="protein sequence ID" value="KAJ9105645.1"/>
    <property type="molecule type" value="Genomic_DNA"/>
</dbReference>
<sequence length="1278" mass="139965">MSQFRTIKRVLVANRGEIACRIIRCCKENGLRSIAIYSAEDAESLHVLSADEAVLLPGVGAQAYIDIDQVVSVAINLNADVVVPGYGFLSESPQFAAALEKKGIVFAGPTGKSIDTFGLKHSARSLAESNDVPVVPGSGLITDIAEAQLIANRIGYPVMLKSTAGGGGMGLKVCYREDELSDAFKEVVSRGETLFNNSGAFLEKYVECGRHIEVQVFGNGQGYVRAFGERECSIQRRHQKVIEEAPSPFVENGRTLLRKQLVTCAAHLAASVKYKSAGTVEFLVDDETGSFYFLEMNTRLQVEHGITELVYGVDLVKLMLLQADYEARGEPGMPKSLLEKEGSCEIDSDGVAIPRGHAIECRVYAENPVKNFQPAPGVLHFVEFPDEIGKESKLRVDHWISTGSKVSPYFDPLLAKVMVWAPLRDKSRLSMVRALSKSHIHGPTHNIDYLTEILNSSNFLTGTTLTTFLTSDFQYQPNLIEFVKPGSYTTIQDYPGREDVGHGVPLSGPTDPLFFQLANIVVGNDRRTEGLEITLKGPTIRAHAALTICLAGGKFKFTINGASVPMFTAISVPAGSVISVGKAQGSCARAYLAIKGGLPEVAQYLGSKSCTPTLNLGGHQGRPIMDGDCLSVVRQVGFSDSVELGFELPQKCKPDLDTVEDDFIWTIRTTGGPHDTTDICSKEGLEMFYNTVYTVNLNSNRGCIRLDGPANVFSRKNGGDGGTHPSNILEYPYPSCGISIVGNVVSLFGVDGSTLSGFVCIAVPIMADWWKAGQAKVKGKIRFKQVSHSEAVALKQQQEAFLDELEYAKNSSGDLPVFRESLPTADDTTTKDTLLFHRTSGDKGVPFFIRQAGEKMLILDFGVEHFTLVNNGRQRVLEMKLKEEPKDSLLAKGLIRIECCSGAMAVIYEPTIISQSCLVEILSHMEGDIPPTDSLKIESTLYRLPICFDHSAIAHCMERYMRSQRSQAPYLPDNTAYLMKANCIDLLEQFKANVVGQTQVVTAVSFLCANTLSVNLDPRTRFKTGKFNPARTFTPKGALGSGSVGYSIYSIDSPGGYLIWGMGLPDLCWNTFGRLKVSHGRPWFFNNFDQVVYYEVDEEELTKLNRDLLLGDLDIPTEKSVLDFSEYSKFLSDIKDELDDLNDRKAKVMSKLLEEEDRSLAQWVKECEIAKNSNPTGVAKFLQDPSAIKVTCNMAANIFKINYKAGEIVGVSDTIIMLEAMKMEIAVKPVGGDEDESDDETESKAAYTESSRFEVLEVAVNEGDVVSPGTVLAFLRLV</sequence>
<keyword evidence="2" id="KW-1185">Reference proteome</keyword>
<proteinExistence type="predicted"/>
<accession>A0ACC2W3G2</accession>